<evidence type="ECO:0000313" key="2">
    <source>
        <dbReference type="EMBL" id="KHJ96752.1"/>
    </source>
</evidence>
<name>A0A0B1TLQ6_OESDE</name>
<dbReference type="OrthoDB" id="10427880at2759"/>
<proteinExistence type="predicted"/>
<protein>
    <submittedName>
        <fullName evidence="2">Uncharacterized protein</fullName>
    </submittedName>
</protein>
<organism evidence="2 3">
    <name type="scientific">Oesophagostomum dentatum</name>
    <name type="common">Nodular worm</name>
    <dbReference type="NCBI Taxonomy" id="61180"/>
    <lineage>
        <taxon>Eukaryota</taxon>
        <taxon>Metazoa</taxon>
        <taxon>Ecdysozoa</taxon>
        <taxon>Nematoda</taxon>
        <taxon>Chromadorea</taxon>
        <taxon>Rhabditida</taxon>
        <taxon>Rhabditina</taxon>
        <taxon>Rhabditomorpha</taxon>
        <taxon>Strongyloidea</taxon>
        <taxon>Strongylidae</taxon>
        <taxon>Oesophagostomum</taxon>
    </lineage>
</organism>
<reference evidence="2 3" key="1">
    <citation type="submission" date="2014-03" db="EMBL/GenBank/DDBJ databases">
        <title>Draft genome of the hookworm Oesophagostomum dentatum.</title>
        <authorList>
            <person name="Mitreva M."/>
        </authorList>
    </citation>
    <scope>NUCLEOTIDE SEQUENCE [LARGE SCALE GENOMIC DNA]</scope>
    <source>
        <strain evidence="2 3">OD-Hann</strain>
    </source>
</reference>
<dbReference type="AlphaFoldDB" id="A0A0B1TLQ6"/>
<accession>A0A0B1TLQ6</accession>
<sequence length="46" mass="5166">MRSQSSIETVHGELELRRTPSNFTIDEGNRPRPSGNAEVSLVVERL</sequence>
<evidence type="ECO:0000313" key="3">
    <source>
        <dbReference type="Proteomes" id="UP000053660"/>
    </source>
</evidence>
<dbReference type="EMBL" id="KN549594">
    <property type="protein sequence ID" value="KHJ96752.1"/>
    <property type="molecule type" value="Genomic_DNA"/>
</dbReference>
<keyword evidence="3" id="KW-1185">Reference proteome</keyword>
<feature type="region of interest" description="Disordered" evidence="1">
    <location>
        <begin position="1"/>
        <end position="46"/>
    </location>
</feature>
<dbReference type="Proteomes" id="UP000053660">
    <property type="component" value="Unassembled WGS sequence"/>
</dbReference>
<evidence type="ECO:0000256" key="1">
    <source>
        <dbReference type="SAM" id="MobiDB-lite"/>
    </source>
</evidence>
<gene>
    <name evidence="2" type="ORF">OESDEN_03279</name>
</gene>